<organism evidence="2 3">
    <name type="scientific">Pelagomonas calceolata</name>
    <dbReference type="NCBI Taxonomy" id="35677"/>
    <lineage>
        <taxon>Eukaryota</taxon>
        <taxon>Sar</taxon>
        <taxon>Stramenopiles</taxon>
        <taxon>Ochrophyta</taxon>
        <taxon>Pelagophyceae</taxon>
        <taxon>Pelagomonadales</taxon>
        <taxon>Pelagomonadaceae</taxon>
        <taxon>Pelagomonas</taxon>
    </lineage>
</organism>
<dbReference type="AlphaFoldDB" id="A0A8J2SQL6"/>
<dbReference type="PANTHER" id="PTHR28110:SF1">
    <property type="entry name" value="TRANSMEMBRANE PROTEIN"/>
    <property type="match status" value="1"/>
</dbReference>
<dbReference type="EMBL" id="CAKKNE010000004">
    <property type="protein sequence ID" value="CAH0374913.1"/>
    <property type="molecule type" value="Genomic_DNA"/>
</dbReference>
<keyword evidence="3" id="KW-1185">Reference proteome</keyword>
<gene>
    <name evidence="2" type="ORF">PECAL_4P22260</name>
</gene>
<dbReference type="PANTHER" id="PTHR28110">
    <property type="entry name" value="TRANSMEMBRANE PROTEIN"/>
    <property type="match status" value="1"/>
</dbReference>
<feature type="region of interest" description="Disordered" evidence="1">
    <location>
        <begin position="1"/>
        <end position="26"/>
    </location>
</feature>
<sequence>MVQRRASHDLPLHFGEPASPTRRRASPSRRALGWLVRACIGALALKGLVTPLSEEAEVAPIRNSKRYKQTLPQRRSAALAPRKDADHLVVVAGHAVTMAESLDGVDALDSSWYLLDYQRRADVPSALVQHIEEGVRITARDPKSVLVFSGGQTRRDAGPRSEGQSYWHVAEHFDWWGTGAGARATTEEFARDSLENVLFAACRFQEVVGRYPKRVTVVSYDFKRRRFVELLGPALHLPLEFVGVAPGGRFDAQAAARGEAKAAEAFERDPYGCEGELASKRTARNPFRRREGYGASCLALRPLLDACAKETGPAAAATFAWP</sequence>
<dbReference type="InterPro" id="IPR055323">
    <property type="entry name" value="C57A10.07/YOR238W"/>
</dbReference>
<protein>
    <recommendedName>
        <fullName evidence="4">DUF218 domain-containing protein</fullName>
    </recommendedName>
</protein>
<accession>A0A8J2SQL6</accession>
<dbReference type="Proteomes" id="UP000789595">
    <property type="component" value="Unassembled WGS sequence"/>
</dbReference>
<evidence type="ECO:0008006" key="4">
    <source>
        <dbReference type="Google" id="ProtNLM"/>
    </source>
</evidence>
<proteinExistence type="predicted"/>
<reference evidence="2" key="1">
    <citation type="submission" date="2021-11" db="EMBL/GenBank/DDBJ databases">
        <authorList>
            <consortium name="Genoscope - CEA"/>
            <person name="William W."/>
        </authorList>
    </citation>
    <scope>NUCLEOTIDE SEQUENCE</scope>
</reference>
<evidence type="ECO:0000256" key="1">
    <source>
        <dbReference type="SAM" id="MobiDB-lite"/>
    </source>
</evidence>
<dbReference type="OrthoDB" id="4347at2759"/>
<name>A0A8J2SQL6_9STRA</name>
<dbReference type="GO" id="GO:0005737">
    <property type="term" value="C:cytoplasm"/>
    <property type="evidence" value="ECO:0007669"/>
    <property type="project" value="TreeGrafter"/>
</dbReference>
<feature type="compositionally biased region" description="Basic and acidic residues" evidence="1">
    <location>
        <begin position="1"/>
        <end position="11"/>
    </location>
</feature>
<comment type="caution">
    <text evidence="2">The sequence shown here is derived from an EMBL/GenBank/DDBJ whole genome shotgun (WGS) entry which is preliminary data.</text>
</comment>
<evidence type="ECO:0000313" key="3">
    <source>
        <dbReference type="Proteomes" id="UP000789595"/>
    </source>
</evidence>
<evidence type="ECO:0000313" key="2">
    <source>
        <dbReference type="EMBL" id="CAH0374913.1"/>
    </source>
</evidence>